<organism evidence="4 5">
    <name type="scientific">Micromonospora echinospora</name>
    <name type="common">Micromonospora purpurea</name>
    <dbReference type="NCBI Taxonomy" id="1877"/>
    <lineage>
        <taxon>Bacteria</taxon>
        <taxon>Bacillati</taxon>
        <taxon>Actinomycetota</taxon>
        <taxon>Actinomycetes</taxon>
        <taxon>Micromonosporales</taxon>
        <taxon>Micromonosporaceae</taxon>
        <taxon>Micromonospora</taxon>
    </lineage>
</organism>
<dbReference type="GO" id="GO:0005829">
    <property type="term" value="C:cytosol"/>
    <property type="evidence" value="ECO:0007669"/>
    <property type="project" value="TreeGrafter"/>
</dbReference>
<dbReference type="SUPFAM" id="SSF51182">
    <property type="entry name" value="RmlC-like cupins"/>
    <property type="match status" value="1"/>
</dbReference>
<feature type="active site" description="Proton acceptor" evidence="2">
    <location>
        <position position="58"/>
    </location>
</feature>
<evidence type="ECO:0000313" key="4">
    <source>
        <dbReference type="EMBL" id="SCF39971.1"/>
    </source>
</evidence>
<dbReference type="Proteomes" id="UP000198253">
    <property type="component" value="Chromosome I"/>
</dbReference>
<proteinExistence type="inferred from homology"/>
<evidence type="ECO:0000313" key="5">
    <source>
        <dbReference type="Proteomes" id="UP000198253"/>
    </source>
</evidence>
<sequence length="193" mass="20632">MKTRELAVGGALELLPPVFPDERGSFCPIYEDGALDVPFRVRRSALSVNRAGAARGIHYAPDGDAPAKIVHCVAGRALDIVVDVRAGSPTFGRWDTVLLDSDRPRAVYLPAGLGHAFVALTGGTVLSYLLSTVYRPEDERAVALLDPALDLPLPGTPELVMSAADRAAPTLAEALDRGLLPRYRTDSTKEDET</sequence>
<evidence type="ECO:0000256" key="2">
    <source>
        <dbReference type="PIRSR" id="PIRSR600888-1"/>
    </source>
</evidence>
<dbReference type="GO" id="GO:0000271">
    <property type="term" value="P:polysaccharide biosynthetic process"/>
    <property type="evidence" value="ECO:0007669"/>
    <property type="project" value="TreeGrafter"/>
</dbReference>
<dbReference type="RefSeq" id="WP_088984825.1">
    <property type="nucleotide sequence ID" value="NZ_LT607413.1"/>
</dbReference>
<evidence type="ECO:0000256" key="1">
    <source>
        <dbReference type="ARBA" id="ARBA00010154"/>
    </source>
</evidence>
<comment type="similarity">
    <text evidence="1">Belongs to the dTDP-4-dehydrorhamnose 3,5-epimerase family.</text>
</comment>
<feature type="active site" description="Proton donor" evidence="2">
    <location>
        <position position="128"/>
    </location>
</feature>
<evidence type="ECO:0000256" key="3">
    <source>
        <dbReference type="PIRSR" id="PIRSR600888-3"/>
    </source>
</evidence>
<feature type="site" description="Participates in a stacking interaction with the thymidine ring of dTDP-4-oxo-6-deoxyglucose" evidence="3">
    <location>
        <position position="134"/>
    </location>
</feature>
<dbReference type="Pfam" id="PF00908">
    <property type="entry name" value="dTDP_sugar_isom"/>
    <property type="match status" value="1"/>
</dbReference>
<dbReference type="PANTHER" id="PTHR21047:SF2">
    <property type="entry name" value="THYMIDINE DIPHOSPHO-4-KETO-RHAMNOSE 3,5-EPIMERASE"/>
    <property type="match status" value="1"/>
</dbReference>
<name>A0A1C5A4G3_MICEC</name>
<accession>A0A1C5A4G3</accession>
<dbReference type="InterPro" id="IPR014710">
    <property type="entry name" value="RmlC-like_jellyroll"/>
</dbReference>
<dbReference type="Gene3D" id="2.60.120.10">
    <property type="entry name" value="Jelly Rolls"/>
    <property type="match status" value="1"/>
</dbReference>
<dbReference type="OrthoDB" id="9800680at2"/>
<dbReference type="GO" id="GO:0019305">
    <property type="term" value="P:dTDP-rhamnose biosynthetic process"/>
    <property type="evidence" value="ECO:0007669"/>
    <property type="project" value="TreeGrafter"/>
</dbReference>
<protein>
    <submittedName>
        <fullName evidence="4">Epimerase EvaD</fullName>
    </submittedName>
</protein>
<dbReference type="InterPro" id="IPR000888">
    <property type="entry name" value="RmlC-like"/>
</dbReference>
<dbReference type="InParanoid" id="A0A1C5A4G3"/>
<reference evidence="5" key="1">
    <citation type="submission" date="2016-06" db="EMBL/GenBank/DDBJ databases">
        <authorList>
            <person name="Varghese N."/>
            <person name="Submissions Spin"/>
        </authorList>
    </citation>
    <scope>NUCLEOTIDE SEQUENCE [LARGE SCALE GENOMIC DNA]</scope>
    <source>
        <strain evidence="5">DSM 43816</strain>
    </source>
</reference>
<dbReference type="FunCoup" id="A0A1C5A4G3">
    <property type="interactions" value="27"/>
</dbReference>
<gene>
    <name evidence="4" type="ORF">GA0070618_6268</name>
</gene>
<dbReference type="GO" id="GO:0008830">
    <property type="term" value="F:dTDP-4-dehydrorhamnose 3,5-epimerase activity"/>
    <property type="evidence" value="ECO:0007669"/>
    <property type="project" value="InterPro"/>
</dbReference>
<dbReference type="AlphaFoldDB" id="A0A1C5A4G3"/>
<dbReference type="PANTHER" id="PTHR21047">
    <property type="entry name" value="DTDP-6-DEOXY-D-GLUCOSE-3,5 EPIMERASE"/>
    <property type="match status" value="1"/>
</dbReference>
<dbReference type="EMBL" id="LT607413">
    <property type="protein sequence ID" value="SCF39971.1"/>
    <property type="molecule type" value="Genomic_DNA"/>
</dbReference>
<keyword evidence="5" id="KW-1185">Reference proteome</keyword>
<dbReference type="InterPro" id="IPR011051">
    <property type="entry name" value="RmlC_Cupin_sf"/>
</dbReference>